<evidence type="ECO:0000313" key="1">
    <source>
        <dbReference type="EMBL" id="PNE43409.1"/>
    </source>
</evidence>
<organism evidence="1 2">
    <name type="scientific">Streptomyces noursei</name>
    <name type="common">Streptomyces albulus</name>
    <dbReference type="NCBI Taxonomy" id="1971"/>
    <lineage>
        <taxon>Bacteria</taxon>
        <taxon>Bacillati</taxon>
        <taxon>Actinomycetota</taxon>
        <taxon>Actinomycetes</taxon>
        <taxon>Kitasatosporales</taxon>
        <taxon>Streptomycetaceae</taxon>
        <taxon>Streptomyces</taxon>
    </lineage>
</organism>
<reference evidence="2" key="1">
    <citation type="submission" date="2015-09" db="EMBL/GenBank/DDBJ databases">
        <authorList>
            <person name="Graham D.E."/>
            <person name="Mahan K.M."/>
            <person name="Klingeman D.M."/>
            <person name="Fida T."/>
            <person name="Giannone R.J."/>
            <person name="Hettich R.L."/>
            <person name="Parry R.J."/>
            <person name="Spain J.C."/>
        </authorList>
    </citation>
    <scope>NUCLEOTIDE SEQUENCE [LARGE SCALE GENOMIC DNA]</scope>
    <source>
        <strain evidence="2">JCM 4701</strain>
    </source>
</reference>
<sequence>MKLTELIARAQAAVEAHGDLDVGIPDGDCGFCPFANADTEIGDCNSASIDMVSGYAPELRFLLSRKG</sequence>
<gene>
    <name evidence="1" type="ORF">AOB60_00220</name>
</gene>
<dbReference type="Proteomes" id="UP000236047">
    <property type="component" value="Unassembled WGS sequence"/>
</dbReference>
<comment type="caution">
    <text evidence="1">The sequence shown here is derived from an EMBL/GenBank/DDBJ whole genome shotgun (WGS) entry which is preliminary data.</text>
</comment>
<accession>A0A2N8PQZ1</accession>
<dbReference type="RefSeq" id="WP_102922299.1">
    <property type="nucleotide sequence ID" value="NZ_LJSN01000001.1"/>
</dbReference>
<keyword evidence="2" id="KW-1185">Reference proteome</keyword>
<protein>
    <submittedName>
        <fullName evidence="1">Uncharacterized protein</fullName>
    </submittedName>
</protein>
<evidence type="ECO:0000313" key="2">
    <source>
        <dbReference type="Proteomes" id="UP000236047"/>
    </source>
</evidence>
<dbReference type="AlphaFoldDB" id="A0A2N8PQZ1"/>
<dbReference type="EMBL" id="LJSN01000001">
    <property type="protein sequence ID" value="PNE43409.1"/>
    <property type="molecule type" value="Genomic_DNA"/>
</dbReference>
<name>A0A2N8PQZ1_STRNR</name>
<proteinExistence type="predicted"/>